<proteinExistence type="predicted"/>
<dbReference type="EnsemblBacteria" id="CAD75857">
    <property type="protein sequence ID" value="CAD75857"/>
    <property type="gene ID" value="RB8670"/>
</dbReference>
<dbReference type="KEGG" id="rba:RB8670"/>
<keyword evidence="2" id="KW-1185">Reference proteome</keyword>
<dbReference type="EMBL" id="BX294148">
    <property type="protein sequence ID" value="CAD75857.1"/>
    <property type="molecule type" value="Genomic_DNA"/>
</dbReference>
<organism evidence="1 2">
    <name type="scientific">Rhodopirellula baltica (strain DSM 10527 / NCIMB 13988 / SH1)</name>
    <dbReference type="NCBI Taxonomy" id="243090"/>
    <lineage>
        <taxon>Bacteria</taxon>
        <taxon>Pseudomonadati</taxon>
        <taxon>Planctomycetota</taxon>
        <taxon>Planctomycetia</taxon>
        <taxon>Pirellulales</taxon>
        <taxon>Pirellulaceae</taxon>
        <taxon>Rhodopirellula</taxon>
    </lineage>
</organism>
<evidence type="ECO:0000313" key="2">
    <source>
        <dbReference type="Proteomes" id="UP000001025"/>
    </source>
</evidence>
<reference evidence="1 2" key="1">
    <citation type="journal article" date="2003" name="Proc. Natl. Acad. Sci. U.S.A.">
        <title>Complete genome sequence of the marine planctomycete Pirellula sp. strain 1.</title>
        <authorList>
            <person name="Gloeckner F.O."/>
            <person name="Kube M."/>
            <person name="Bauer M."/>
            <person name="Teeling H."/>
            <person name="Lombardot T."/>
            <person name="Ludwig W."/>
            <person name="Gade D."/>
            <person name="Beck A."/>
            <person name="Borzym K."/>
            <person name="Heitmann K."/>
            <person name="Rabus R."/>
            <person name="Schlesner H."/>
            <person name="Amann R."/>
            <person name="Reinhardt R."/>
        </authorList>
    </citation>
    <scope>NUCLEOTIDE SEQUENCE [LARGE SCALE GENOMIC DNA]</scope>
    <source>
        <strain evidence="2">DSM 10527 / NCIMB 13988 / SH1</strain>
    </source>
</reference>
<gene>
    <name evidence="1" type="ordered locus">RB8670</name>
</gene>
<protein>
    <submittedName>
        <fullName evidence="1">Uncharacterized protein</fullName>
    </submittedName>
</protein>
<dbReference type="HOGENOM" id="CLU_3172542_0_0_0"/>
<dbReference type="AlphaFoldDB" id="Q7UMQ8"/>
<dbReference type="Proteomes" id="UP000001025">
    <property type="component" value="Chromosome"/>
</dbReference>
<name>Q7UMQ8_RHOBA</name>
<sequence>MPRYRTLFSSFEEPRRALLSGGTGKIASRRFWSTSISRNSEESFDSS</sequence>
<evidence type="ECO:0000313" key="1">
    <source>
        <dbReference type="EMBL" id="CAD75857.1"/>
    </source>
</evidence>
<dbReference type="InParanoid" id="Q7UMQ8"/>
<accession>Q7UMQ8</accession>